<reference evidence="1 2" key="1">
    <citation type="submission" date="2022-05" db="EMBL/GenBank/DDBJ databases">
        <title>Seasonal and diel survey of microbial diversity of the Tyrrhenian coast.</title>
        <authorList>
            <person name="Gattoni G."/>
            <person name="Corral P."/>
        </authorList>
    </citation>
    <scope>NUCLEOTIDE SEQUENCE [LARGE SCALE GENOMIC DNA]</scope>
    <source>
        <strain evidence="1 2">V10</strain>
    </source>
</reference>
<keyword evidence="2" id="KW-1185">Reference proteome</keyword>
<organism evidence="1 2">
    <name type="scientific">Roseinatronobacter domitianus</name>
    <dbReference type="NCBI Taxonomy" id="2940293"/>
    <lineage>
        <taxon>Bacteria</taxon>
        <taxon>Pseudomonadati</taxon>
        <taxon>Pseudomonadota</taxon>
        <taxon>Alphaproteobacteria</taxon>
        <taxon>Rhodobacterales</taxon>
        <taxon>Paracoccaceae</taxon>
        <taxon>Roseinatronobacter</taxon>
    </lineage>
</organism>
<sequence length="135" mass="15105">MARPTIMLSPDQVREVETLAALLSQDQIADYFGICRNTFRAICARDREVDERCKRGKAKAIAHVANGLLQKARAGDTTSAIFFLKTQAGWRETSQVEHSGTNTLHITREIISPAEQVRARLDRIAERSGAQEERP</sequence>
<dbReference type="RefSeq" id="WP_249060769.1">
    <property type="nucleotide sequence ID" value="NZ_JALZWP010000025.1"/>
</dbReference>
<evidence type="ECO:0000313" key="2">
    <source>
        <dbReference type="Proteomes" id="UP001202550"/>
    </source>
</evidence>
<gene>
    <name evidence="1" type="ORF">M3N55_15515</name>
</gene>
<proteinExistence type="predicted"/>
<comment type="caution">
    <text evidence="1">The sequence shown here is derived from an EMBL/GenBank/DDBJ whole genome shotgun (WGS) entry which is preliminary data.</text>
</comment>
<dbReference type="EMBL" id="JALZWP010000025">
    <property type="protein sequence ID" value="MCL1630132.1"/>
    <property type="molecule type" value="Genomic_DNA"/>
</dbReference>
<accession>A0ABT0M5J0</accession>
<evidence type="ECO:0000313" key="1">
    <source>
        <dbReference type="EMBL" id="MCL1630132.1"/>
    </source>
</evidence>
<dbReference type="Proteomes" id="UP001202550">
    <property type="component" value="Unassembled WGS sequence"/>
</dbReference>
<name>A0ABT0M5J0_9RHOB</name>
<evidence type="ECO:0008006" key="3">
    <source>
        <dbReference type="Google" id="ProtNLM"/>
    </source>
</evidence>
<protein>
    <recommendedName>
        <fullName evidence="3">Helix-turn-helix domain-containing protein</fullName>
    </recommendedName>
</protein>